<protein>
    <recommendedName>
        <fullName evidence="5">mRNA decay factor PAT1 domain-containing protein</fullName>
    </recommendedName>
</protein>
<dbReference type="AlphaFoldDB" id="A0A7S4PGJ3"/>
<dbReference type="PANTHER" id="PTHR21551:SF0">
    <property type="entry name" value="PROTEIN ASSOCIATED WITH TOPO II RELATED-1, ISOFORM A"/>
    <property type="match status" value="1"/>
</dbReference>
<dbReference type="EMBL" id="HBKN01044558">
    <property type="protein sequence ID" value="CAE2333875.1"/>
    <property type="molecule type" value="Transcribed_RNA"/>
</dbReference>
<dbReference type="InterPro" id="IPR039900">
    <property type="entry name" value="Pat1-like"/>
</dbReference>
<dbReference type="PANTHER" id="PTHR21551">
    <property type="entry name" value="TOPOISOMERASE II-ASSOCIATED PROTEIN PAT1"/>
    <property type="match status" value="1"/>
</dbReference>
<comment type="subcellular location">
    <subcellularLocation>
        <location evidence="1">Cytoplasm</location>
        <location evidence="1">P-body</location>
    </subcellularLocation>
</comment>
<feature type="region of interest" description="Disordered" evidence="3">
    <location>
        <begin position="376"/>
        <end position="395"/>
    </location>
</feature>
<evidence type="ECO:0000256" key="2">
    <source>
        <dbReference type="ARBA" id="ARBA00022490"/>
    </source>
</evidence>
<sequence length="721" mass="79003">MDIPQTWMNRNDVLDADDADAYNDETFGDDGWDDPGAPADISDLSAMTFTKVDILQEAARGVKPPNGGSAPVQRDENFAFPSLPTAPPLLGESGKPRLMTPQMLQESMSDLHDKERFFSSASRDLPLDNLAAHHAFSAIGSGVRNEPGRPEHSHPFHAPPMPGFQVPPSMDQQKFFQQPGVPHPGLAPRDIPMGHMGRPVPAGMHGGAAHGNIQGGMGVPPAMKSLMEIEAQMLASSQMQKGFPHPFPGNVQPQAHHGMPMHDLRAQDDPYGRMPIPQNHDAAMANEGAYALFRRSWTRMKMSEVNFILRQNQAMLRDAAATDVYASMLLAKQGERANFSGPLIGNRVSRLNVALEGALGRPPPRDLRRPRQLVKIESSSDSSAHENSPEEGSEVIGRVLQQDLPEVKVNEEEEKMNVPSKISALPRAVRRSVEDAMLKLLAIQDIDRGIISAPEVVNQRGALVANYFQLLQVNGTQKIPKENRIGADQLSLHECKLDTDNFFQQLILIPKGCKLILRGLHLLTPQQIKEILDHLLRCILPTAFGMAISKQATGIELVVQLMVKLVYSLNILTLSQVLQEMMNSYTDGGLHLMMCTKLGALALAALLRRGHDEYVKEDNAGTNQSLVVWANLCKILIDRLLGGMDALFLAATQDKSISLPSQMITDSEVMVDLIYELGANAQTEQRQTIGKHLAGAAAKTGNQELKMQIVQLAQSLSFGHE</sequence>
<dbReference type="GO" id="GO:0000290">
    <property type="term" value="P:deadenylation-dependent decapping of nuclear-transcribed mRNA"/>
    <property type="evidence" value="ECO:0007669"/>
    <property type="project" value="InterPro"/>
</dbReference>
<evidence type="ECO:0008006" key="5">
    <source>
        <dbReference type="Google" id="ProtNLM"/>
    </source>
</evidence>
<evidence type="ECO:0000256" key="3">
    <source>
        <dbReference type="SAM" id="MobiDB-lite"/>
    </source>
</evidence>
<proteinExistence type="predicted"/>
<organism evidence="4">
    <name type="scientific">Guillardia theta</name>
    <name type="common">Cryptophyte</name>
    <name type="synonym">Cryptomonas phi</name>
    <dbReference type="NCBI Taxonomy" id="55529"/>
    <lineage>
        <taxon>Eukaryota</taxon>
        <taxon>Cryptophyceae</taxon>
        <taxon>Pyrenomonadales</taxon>
        <taxon>Geminigeraceae</taxon>
        <taxon>Guillardia</taxon>
    </lineage>
</organism>
<name>A0A7S4PGJ3_GUITH</name>
<reference evidence="4" key="1">
    <citation type="submission" date="2021-01" db="EMBL/GenBank/DDBJ databases">
        <authorList>
            <person name="Corre E."/>
            <person name="Pelletier E."/>
            <person name="Niang G."/>
            <person name="Scheremetjew M."/>
            <person name="Finn R."/>
            <person name="Kale V."/>
            <person name="Holt S."/>
            <person name="Cochrane G."/>
            <person name="Meng A."/>
            <person name="Brown T."/>
            <person name="Cohen L."/>
        </authorList>
    </citation>
    <scope>NUCLEOTIDE SEQUENCE</scope>
    <source>
        <strain evidence="4">CCMP 2712</strain>
    </source>
</reference>
<keyword evidence="2" id="KW-0963">Cytoplasm</keyword>
<gene>
    <name evidence="4" type="ORF">GTHE00462_LOCUS34912</name>
</gene>
<dbReference type="GO" id="GO:0033962">
    <property type="term" value="P:P-body assembly"/>
    <property type="evidence" value="ECO:0007669"/>
    <property type="project" value="TreeGrafter"/>
</dbReference>
<dbReference type="GO" id="GO:0003723">
    <property type="term" value="F:RNA binding"/>
    <property type="evidence" value="ECO:0007669"/>
    <property type="project" value="TreeGrafter"/>
</dbReference>
<dbReference type="GO" id="GO:0000932">
    <property type="term" value="C:P-body"/>
    <property type="evidence" value="ECO:0007669"/>
    <property type="project" value="UniProtKB-SubCell"/>
</dbReference>
<evidence type="ECO:0000313" key="4">
    <source>
        <dbReference type="EMBL" id="CAE2333875.1"/>
    </source>
</evidence>
<evidence type="ECO:0000256" key="1">
    <source>
        <dbReference type="ARBA" id="ARBA00004201"/>
    </source>
</evidence>
<accession>A0A7S4PGJ3</accession>